<reference evidence="2" key="1">
    <citation type="submission" date="2021-01" db="EMBL/GenBank/DDBJ databases">
        <authorList>
            <person name="Kaushik A."/>
        </authorList>
    </citation>
    <scope>NUCLEOTIDE SEQUENCE</scope>
    <source>
        <strain evidence="2">AG1-1C</strain>
    </source>
</reference>
<organism evidence="2 3">
    <name type="scientific">Rhizoctonia solani</name>
    <dbReference type="NCBI Taxonomy" id="456999"/>
    <lineage>
        <taxon>Eukaryota</taxon>
        <taxon>Fungi</taxon>
        <taxon>Dikarya</taxon>
        <taxon>Basidiomycota</taxon>
        <taxon>Agaricomycotina</taxon>
        <taxon>Agaricomycetes</taxon>
        <taxon>Cantharellales</taxon>
        <taxon>Ceratobasidiaceae</taxon>
        <taxon>Rhizoctonia</taxon>
    </lineage>
</organism>
<evidence type="ECO:0000313" key="3">
    <source>
        <dbReference type="Proteomes" id="UP000663846"/>
    </source>
</evidence>
<accession>A0A8H2W8X4</accession>
<feature type="compositionally biased region" description="Basic residues" evidence="1">
    <location>
        <begin position="396"/>
        <end position="408"/>
    </location>
</feature>
<feature type="region of interest" description="Disordered" evidence="1">
    <location>
        <begin position="388"/>
        <end position="408"/>
    </location>
</feature>
<feature type="compositionally biased region" description="Low complexity" evidence="1">
    <location>
        <begin position="500"/>
        <end position="516"/>
    </location>
</feature>
<dbReference type="Proteomes" id="UP000663846">
    <property type="component" value="Unassembled WGS sequence"/>
</dbReference>
<evidence type="ECO:0000256" key="1">
    <source>
        <dbReference type="SAM" id="MobiDB-lite"/>
    </source>
</evidence>
<protein>
    <submittedName>
        <fullName evidence="2">Uncharacterized protein</fullName>
    </submittedName>
</protein>
<gene>
    <name evidence="2" type="ORF">RDB_LOCUS10483</name>
</gene>
<evidence type="ECO:0000313" key="2">
    <source>
        <dbReference type="EMBL" id="CAE6350430.1"/>
    </source>
</evidence>
<proteinExistence type="predicted"/>
<dbReference type="AlphaFoldDB" id="A0A8H2W8X4"/>
<name>A0A8H2W8X4_9AGAM</name>
<comment type="caution">
    <text evidence="2">The sequence shown here is derived from an EMBL/GenBank/DDBJ whole genome shotgun (WGS) entry which is preliminary data.</text>
</comment>
<feature type="region of interest" description="Disordered" evidence="1">
    <location>
        <begin position="497"/>
        <end position="521"/>
    </location>
</feature>
<sequence length="769" mass="87778">MPPTHRPGLSHHLLYVPNLSARRFAHPSGGRLRIRSDQPDFIAWRALWGPTVFFKRLEYRKLRVGVHHEFILLRGLSKRNSPNTSHISPGVPSDTSWTTTVPDEIYEFVLMFEREASPNYQLNALVRTEAYDYVGFQEFADLSSDERNSTIELTIEFPEPVALEQVIKICSSISEHQQAYLYTLRQFNCFFYCWNIVAILLRLHVNWVPALQSNTDPTFELLATRLGELSDPQRTRPQRRHSTSSSASEIRPNLALLIAGEYDHDRSKDNSERPFVRLCHEKIRGFSTFKNILDSLQHSDRQGPLWIRHDIKKVRDGVREFLNTLADWTIGLAIEGTGESTINALFWGDKHIQGLSPEWKGLIQKEVSDLLEIYLNSMWEAFNEALKETENENRERQHKNSITRKRRSNALQRIGNSPLVLGTRLTPVGLRAAWNAARLGASLNPVNSRLMPFIMLMKTLRDVPNQIQNVSGIAGNFVSVLAMRRDEALDEIYRNKAESQARPQPQAQAQAPTSSAFGSNTSLNLGRSNVLGMMTNIDLRRPELEDRVVCELEKAIKRLALRRPQCTMRELRLATLEMLISLKEKGKSINFGLPFESIWRICLWYSLGEEMVKVLEEAAEPGPQKRIQCWLRVSSRLFHFTFAPKLTSLQTSKSETRGQERPMLVSEIHTFIHGRIKNLSEMVHNQGGPGATRACRENIEEAMNTIWAGIIEQDRRAERSDDPQDRVSVRIKPNHAVIDHAAIFGSSTDAFQLDLDDSLKRSSLLSPAL</sequence>
<dbReference type="EMBL" id="CAJMWS010000055">
    <property type="protein sequence ID" value="CAE6350430.1"/>
    <property type="molecule type" value="Genomic_DNA"/>
</dbReference>